<evidence type="ECO:0000313" key="1">
    <source>
        <dbReference type="EMBL" id="MBM3089809.1"/>
    </source>
</evidence>
<gene>
    <name evidence="1" type="ORF">GFB56_03130</name>
</gene>
<protein>
    <submittedName>
        <fullName evidence="1">Uncharacterized protein</fullName>
    </submittedName>
</protein>
<comment type="caution">
    <text evidence="1">The sequence shown here is derived from an EMBL/GenBank/DDBJ whole genome shotgun (WGS) entry which is preliminary data.</text>
</comment>
<dbReference type="Proteomes" id="UP000744980">
    <property type="component" value="Unassembled WGS sequence"/>
</dbReference>
<sequence>MKLLLQVPTAIIVLLILTTWLASLRLVVVPPGSYRLTAMTTLVFQGHGYRLVDSPQAMCTRQAYPARDCDAMATNKLAKTVLLRLPFSQWLYEYTEPDRSKQAKLVGETPLRSSIE</sequence>
<organism evidence="1 2">
    <name type="scientific">Ensifer canadensis</name>
    <dbReference type="NCBI Taxonomy" id="555315"/>
    <lineage>
        <taxon>Bacteria</taxon>
        <taxon>Pseudomonadati</taxon>
        <taxon>Pseudomonadota</taxon>
        <taxon>Alphaproteobacteria</taxon>
        <taxon>Hyphomicrobiales</taxon>
        <taxon>Rhizobiaceae</taxon>
        <taxon>Sinorhizobium/Ensifer group</taxon>
        <taxon>Ensifer</taxon>
    </lineage>
</organism>
<evidence type="ECO:0000313" key="2">
    <source>
        <dbReference type="Proteomes" id="UP000744980"/>
    </source>
</evidence>
<keyword evidence="2" id="KW-1185">Reference proteome</keyword>
<dbReference type="AlphaFoldDB" id="A0AAW4FF70"/>
<name>A0AAW4FF70_9HYPH</name>
<dbReference type="RefSeq" id="WP_144239129.1">
    <property type="nucleotide sequence ID" value="NZ_CP083370.1"/>
</dbReference>
<dbReference type="EMBL" id="WXFA01000002">
    <property type="protein sequence ID" value="MBM3089809.1"/>
    <property type="molecule type" value="Genomic_DNA"/>
</dbReference>
<proteinExistence type="predicted"/>
<reference evidence="1 2" key="1">
    <citation type="submission" date="2020-01" db="EMBL/GenBank/DDBJ databases">
        <title>Draft genome assembly of Ensifer adhaerens T173.</title>
        <authorList>
            <person name="Craig J.E."/>
            <person name="Stinchcombe J.R."/>
        </authorList>
    </citation>
    <scope>NUCLEOTIDE SEQUENCE [LARGE SCALE GENOMIC DNA]</scope>
    <source>
        <strain evidence="1 2">T173</strain>
    </source>
</reference>
<accession>A0AAW4FF70</accession>